<keyword evidence="1" id="KW-0732">Signal</keyword>
<organism evidence="2">
    <name type="scientific">Opuntia streptacantha</name>
    <name type="common">Prickly pear cactus</name>
    <name type="synonym">Opuntia cardona</name>
    <dbReference type="NCBI Taxonomy" id="393608"/>
    <lineage>
        <taxon>Eukaryota</taxon>
        <taxon>Viridiplantae</taxon>
        <taxon>Streptophyta</taxon>
        <taxon>Embryophyta</taxon>
        <taxon>Tracheophyta</taxon>
        <taxon>Spermatophyta</taxon>
        <taxon>Magnoliopsida</taxon>
        <taxon>eudicotyledons</taxon>
        <taxon>Gunneridae</taxon>
        <taxon>Pentapetalae</taxon>
        <taxon>Caryophyllales</taxon>
        <taxon>Cactineae</taxon>
        <taxon>Cactaceae</taxon>
        <taxon>Opuntioideae</taxon>
        <taxon>Opuntia</taxon>
    </lineage>
</organism>
<protein>
    <submittedName>
        <fullName evidence="2">Uncharacterized protein</fullName>
    </submittedName>
</protein>
<reference evidence="2" key="1">
    <citation type="journal article" date="2013" name="J. Plant Res.">
        <title>Effect of fungi and light on seed germination of three Opuntia species from semiarid lands of central Mexico.</title>
        <authorList>
            <person name="Delgado-Sanchez P."/>
            <person name="Jimenez-Bremont J.F."/>
            <person name="Guerrero-Gonzalez Mde L."/>
            <person name="Flores J."/>
        </authorList>
    </citation>
    <scope>NUCLEOTIDE SEQUENCE</scope>
    <source>
        <tissue evidence="2">Cladode</tissue>
    </source>
</reference>
<evidence type="ECO:0000313" key="2">
    <source>
        <dbReference type="EMBL" id="MBA4666904.1"/>
    </source>
</evidence>
<sequence>MDNYQSINWIITRRLFSHSSLLYSLLCLVCSAVSSLNLQSGPLACESISLPSSSLQLAILCPIELVQPPKPLSPPLYLMVVTYHLSIDRNRQLSLSLSIPLLGVDCRL</sequence>
<name>A0A7C9ESC3_OPUST</name>
<evidence type="ECO:0000256" key="1">
    <source>
        <dbReference type="SAM" id="SignalP"/>
    </source>
</evidence>
<accession>A0A7C9ESC3</accession>
<feature type="signal peptide" evidence="1">
    <location>
        <begin position="1"/>
        <end position="35"/>
    </location>
</feature>
<feature type="chain" id="PRO_5036398494" evidence="1">
    <location>
        <begin position="36"/>
        <end position="108"/>
    </location>
</feature>
<reference evidence="2" key="2">
    <citation type="submission" date="2020-07" db="EMBL/GenBank/DDBJ databases">
        <authorList>
            <person name="Vera ALvarez R."/>
            <person name="Arias-Moreno D.M."/>
            <person name="Jimenez-Jacinto V."/>
            <person name="Jimenez-Bremont J.F."/>
            <person name="Swaminathan K."/>
            <person name="Moose S.P."/>
            <person name="Guerrero-Gonzalez M.L."/>
            <person name="Marino-Ramirez L."/>
            <person name="Landsman D."/>
            <person name="Rodriguez-Kessler M."/>
            <person name="Delgado-Sanchez P."/>
        </authorList>
    </citation>
    <scope>NUCLEOTIDE SEQUENCE</scope>
    <source>
        <tissue evidence="2">Cladode</tissue>
    </source>
</reference>
<dbReference type="EMBL" id="GISG01233636">
    <property type="protein sequence ID" value="MBA4666905.1"/>
    <property type="molecule type" value="Transcribed_RNA"/>
</dbReference>
<proteinExistence type="predicted"/>
<dbReference type="AlphaFoldDB" id="A0A7C9ESC3"/>
<dbReference type="EMBL" id="GISG01233635">
    <property type="protein sequence ID" value="MBA4666904.1"/>
    <property type="molecule type" value="Transcribed_RNA"/>
</dbReference>